<keyword evidence="4" id="KW-0378">Hydrolase</keyword>
<name>A0ABT5QH47_9GAMM</name>
<dbReference type="PANTHER" id="PTHR18866:SF128">
    <property type="entry name" value="UREA AMIDOLYASE"/>
    <property type="match status" value="1"/>
</dbReference>
<comment type="caution">
    <text evidence="11">The sequence shown here is derived from an EMBL/GenBank/DDBJ whole genome shotgun (WGS) entry which is preliminary data.</text>
</comment>
<dbReference type="InterPro" id="IPR016185">
    <property type="entry name" value="PreATP-grasp_dom_sf"/>
</dbReference>
<dbReference type="PROSITE" id="PS50968">
    <property type="entry name" value="BIOTINYL_LIPOYL"/>
    <property type="match status" value="1"/>
</dbReference>
<evidence type="ECO:0000256" key="3">
    <source>
        <dbReference type="ARBA" id="ARBA00022741"/>
    </source>
</evidence>
<evidence type="ECO:0000259" key="8">
    <source>
        <dbReference type="PROSITE" id="PS50968"/>
    </source>
</evidence>
<keyword evidence="2 11" id="KW-0436">Ligase</keyword>
<dbReference type="InterPro" id="IPR005482">
    <property type="entry name" value="Biotin_COase_C"/>
</dbReference>
<dbReference type="InterPro" id="IPR011054">
    <property type="entry name" value="Rudment_hybrid_motif"/>
</dbReference>
<dbReference type="SUPFAM" id="SSF52440">
    <property type="entry name" value="PreATP-grasp domain"/>
    <property type="match status" value="1"/>
</dbReference>
<keyword evidence="12" id="KW-1185">Reference proteome</keyword>
<sequence length="1210" mass="133145">MFKKILIANRGAIACRIIRTLDEMGIDSVAVYHQDDASSLHVRNATEAYCLGNGSASDTYLNISTILNIAKTSGAEAIHPGYGFLSENPDFVAACEEAGVVFLGPTSEQMNMFGLKHTARELAENANVPLLPGTGLLDTLEDAQCEAASMGYPVMLKSTAGGGGIGMRLCENSDELADAFDAVKRLGENNFSHSGLFLEKFITCARHIEVQVVGDGAGNVLTLGERDCSAQRRNQKVMEETPAPNLDEITRSALQDTAQRLAASVNYRSAGTVEFILDETTQQFYFLEVNTRLQVEHGVTEMLFDVDIVRLMIEIGCDEFEESWVTARMSTPFGHAIQFRLYAEDPNKSFLPSTGLINQFALPDNVVMNRPEQREDGTIVRVDGWIESGVEVSPYFDPMLAKLMVHAGTREDALAGLTELTRETRLYGIESNIAYLSQLAQEDIVTNGEILTSSLNQFDYQPLTFDVLAAGTQTTIQDIPGREGYWHVGIPPSGPMDSLSFRLGNQLLDNNASCAGLEIIANGPSLRFNTAVNIVVAGAEIPITINGETASLNMELSIEKGDVLELGAVTGEGARAYVLFKGGLDCPKYLGSRSTFTLGKFGGHSGRALMGGDVIHLLNPEHTAPSGNERSMEPVDFAASKTLRVIYGPHGAPDFFTNQDIDAFFEAEWEVHFNSSRTGVRLIGPKPDWARADGGEAGLHPSNIHDNAYAVGTVDFTGDMPVILGPDGPSLGGFVCPATVIKADLWKLGQLKPGDKIRFQPVTFVDAEEAECHQILSVGQCLASELHLDSAPLSSPILKTIDKERYGEQVVYRPSGEDYLLVEYGPQALDIRVRFRVHALMLALEKMCIPAIKELTPGIRSLQVHYDNLRCSVSELIAILEIAEGEIGDISSLSVPSRIIHLPLSWNDPSIQKAMKKYDDVVRKNAPWNPDNIEFIRRINGLNSIEQVKEIVFNANYLVMGLGDVYLGAPVATPMDPRHRLVTTKYNPARTWTPENAVGIGGAYMCVYGMEGPGGYQLMGRTLQMWNRYRENNTFTQPWLLRFFDQIRFYPVSPEELTKIRQDFPLGKFDVRIEETTFSLAGYEALLEKEADAIAAFKQQQQHAFDAERQRWEESGDANFVSISDIKEETEDQLLDQGQFVVPSQLAGNVWRVLVNEGDTIEAGQPILIVESMKMEIEVTASQRGRVVRLSKQEGEQVQAGQPLLVMEQI</sequence>
<dbReference type="EMBL" id="JAJUBB010000001">
    <property type="protein sequence ID" value="MDD1779671.1"/>
    <property type="molecule type" value="Genomic_DNA"/>
</dbReference>
<dbReference type="NCBIfam" id="TIGR02712">
    <property type="entry name" value="urea_carbox"/>
    <property type="match status" value="1"/>
</dbReference>
<keyword evidence="6" id="KW-0092">Biotin</keyword>
<evidence type="ECO:0000259" key="9">
    <source>
        <dbReference type="PROSITE" id="PS50975"/>
    </source>
</evidence>
<dbReference type="SUPFAM" id="SSF51230">
    <property type="entry name" value="Single hybrid motif"/>
    <property type="match status" value="1"/>
</dbReference>
<dbReference type="SMART" id="SM00797">
    <property type="entry name" value="AHS2"/>
    <property type="match status" value="1"/>
</dbReference>
<evidence type="ECO:0000256" key="6">
    <source>
        <dbReference type="ARBA" id="ARBA00023267"/>
    </source>
</evidence>
<organism evidence="11 12">
    <name type="scientific">Enterovibrio qingdaonensis</name>
    <dbReference type="NCBI Taxonomy" id="2899818"/>
    <lineage>
        <taxon>Bacteria</taxon>
        <taxon>Pseudomonadati</taxon>
        <taxon>Pseudomonadota</taxon>
        <taxon>Gammaproteobacteria</taxon>
        <taxon>Vibrionales</taxon>
        <taxon>Vibrionaceae</taxon>
        <taxon>Enterovibrio</taxon>
    </lineage>
</organism>
<dbReference type="InterPro" id="IPR011764">
    <property type="entry name" value="Biotin_carboxylation_dom"/>
</dbReference>
<dbReference type="PROSITE" id="PS00866">
    <property type="entry name" value="CPSASE_1"/>
    <property type="match status" value="1"/>
</dbReference>
<dbReference type="InterPro" id="IPR014084">
    <property type="entry name" value="Urea_COase"/>
</dbReference>
<dbReference type="InterPro" id="IPR029000">
    <property type="entry name" value="Cyclophilin-like_dom_sf"/>
</dbReference>
<evidence type="ECO:0000256" key="2">
    <source>
        <dbReference type="ARBA" id="ARBA00022598"/>
    </source>
</evidence>
<dbReference type="InterPro" id="IPR003778">
    <property type="entry name" value="CT_A_B"/>
</dbReference>
<dbReference type="GO" id="GO:0004847">
    <property type="term" value="F:urea carboxylase activity"/>
    <property type="evidence" value="ECO:0007669"/>
    <property type="project" value="UniProtKB-EC"/>
</dbReference>
<dbReference type="InterPro" id="IPR005479">
    <property type="entry name" value="CPAse_ATP-bd"/>
</dbReference>
<feature type="domain" description="Biotin carboxylation" evidence="10">
    <location>
        <begin position="1"/>
        <end position="460"/>
    </location>
</feature>
<dbReference type="Gene3D" id="3.30.470.20">
    <property type="entry name" value="ATP-grasp fold, B domain"/>
    <property type="match status" value="1"/>
</dbReference>
<dbReference type="Pfam" id="PF02786">
    <property type="entry name" value="CPSase_L_D2"/>
    <property type="match status" value="1"/>
</dbReference>
<protein>
    <submittedName>
        <fullName evidence="11">Urea carboxylase</fullName>
        <ecNumber evidence="11">6.3.4.6</ecNumber>
    </submittedName>
</protein>
<evidence type="ECO:0000313" key="11">
    <source>
        <dbReference type="EMBL" id="MDD1779671.1"/>
    </source>
</evidence>
<dbReference type="Pfam" id="PF02785">
    <property type="entry name" value="Biotin_carb_C"/>
    <property type="match status" value="1"/>
</dbReference>
<evidence type="ECO:0000256" key="7">
    <source>
        <dbReference type="PROSITE-ProRule" id="PRU00409"/>
    </source>
</evidence>
<dbReference type="Pfam" id="PF00289">
    <property type="entry name" value="Biotin_carb_N"/>
    <property type="match status" value="1"/>
</dbReference>
<keyword evidence="3 7" id="KW-0547">Nucleotide-binding</keyword>
<dbReference type="InterPro" id="IPR003833">
    <property type="entry name" value="CT_C_D"/>
</dbReference>
<dbReference type="InterPro" id="IPR011761">
    <property type="entry name" value="ATP-grasp"/>
</dbReference>
<dbReference type="PROSITE" id="PS00867">
    <property type="entry name" value="CPSASE_2"/>
    <property type="match status" value="1"/>
</dbReference>
<dbReference type="Gene3D" id="2.40.50.100">
    <property type="match status" value="1"/>
</dbReference>
<dbReference type="RefSeq" id="WP_274139472.1">
    <property type="nucleotide sequence ID" value="NZ_JAJUBB010000001.1"/>
</dbReference>
<dbReference type="SMART" id="SM00878">
    <property type="entry name" value="Biotin_carb_C"/>
    <property type="match status" value="1"/>
</dbReference>
<proteinExistence type="predicted"/>
<accession>A0ABT5QH47</accession>
<feature type="domain" description="Lipoyl-binding" evidence="8">
    <location>
        <begin position="1137"/>
        <end position="1208"/>
    </location>
</feature>
<dbReference type="InterPro" id="IPR050856">
    <property type="entry name" value="Biotin_carboxylase_complex"/>
</dbReference>
<dbReference type="SUPFAM" id="SSF50891">
    <property type="entry name" value="Cyclophilin-like"/>
    <property type="match status" value="2"/>
</dbReference>
<dbReference type="SUPFAM" id="SSF56059">
    <property type="entry name" value="Glutathione synthetase ATP-binding domain-like"/>
    <property type="match status" value="1"/>
</dbReference>
<dbReference type="Pfam" id="PF02682">
    <property type="entry name" value="CT_C_D"/>
    <property type="match status" value="1"/>
</dbReference>
<feature type="domain" description="ATP-grasp" evidence="9">
    <location>
        <begin position="120"/>
        <end position="317"/>
    </location>
</feature>
<dbReference type="Gene3D" id="3.30.1360.40">
    <property type="match status" value="1"/>
</dbReference>
<gene>
    <name evidence="11" type="primary">uca</name>
    <name evidence="11" type="ORF">LRP49_00555</name>
</gene>
<dbReference type="PROSITE" id="PS50979">
    <property type="entry name" value="BC"/>
    <property type="match status" value="1"/>
</dbReference>
<evidence type="ECO:0000256" key="4">
    <source>
        <dbReference type="ARBA" id="ARBA00022801"/>
    </source>
</evidence>
<dbReference type="InterPro" id="IPR000089">
    <property type="entry name" value="Biotin_lipoyl"/>
</dbReference>
<dbReference type="EC" id="6.3.4.6" evidence="11"/>
<evidence type="ECO:0000256" key="5">
    <source>
        <dbReference type="ARBA" id="ARBA00022840"/>
    </source>
</evidence>
<reference evidence="11" key="1">
    <citation type="submission" date="2021-12" db="EMBL/GenBank/DDBJ databases">
        <title>Enterovibrio ZSDZ35 sp. nov. and Enterovibrio ZSDZ42 sp. nov., isolated from coastal seawater in Qingdao.</title>
        <authorList>
            <person name="Zhang P."/>
        </authorList>
    </citation>
    <scope>NUCLEOTIDE SEQUENCE</scope>
    <source>
        <strain evidence="11">ZSDZ35</strain>
    </source>
</reference>
<dbReference type="SUPFAM" id="SSF51246">
    <property type="entry name" value="Rudiment single hybrid motif"/>
    <property type="match status" value="1"/>
</dbReference>
<dbReference type="Gene3D" id="2.40.100.10">
    <property type="entry name" value="Cyclophilin-like"/>
    <property type="match status" value="2"/>
</dbReference>
<evidence type="ECO:0000256" key="1">
    <source>
        <dbReference type="ARBA" id="ARBA00001953"/>
    </source>
</evidence>
<dbReference type="SUPFAM" id="SSF160467">
    <property type="entry name" value="PH0987 N-terminal domain-like"/>
    <property type="match status" value="1"/>
</dbReference>
<comment type="cofactor">
    <cofactor evidence="1">
        <name>biotin</name>
        <dbReference type="ChEBI" id="CHEBI:57586"/>
    </cofactor>
</comment>
<dbReference type="Pfam" id="PF02626">
    <property type="entry name" value="CT_A_B"/>
    <property type="match status" value="1"/>
</dbReference>
<dbReference type="Proteomes" id="UP001149821">
    <property type="component" value="Unassembled WGS sequence"/>
</dbReference>
<evidence type="ECO:0000259" key="10">
    <source>
        <dbReference type="PROSITE" id="PS50979"/>
    </source>
</evidence>
<dbReference type="PROSITE" id="PS50975">
    <property type="entry name" value="ATP_GRASP"/>
    <property type="match status" value="1"/>
</dbReference>
<dbReference type="PANTHER" id="PTHR18866">
    <property type="entry name" value="CARBOXYLASE:PYRUVATE/ACETYL-COA/PROPIONYL-COA CARBOXYLASE"/>
    <property type="match status" value="1"/>
</dbReference>
<dbReference type="CDD" id="cd06850">
    <property type="entry name" value="biotinyl_domain"/>
    <property type="match status" value="1"/>
</dbReference>
<dbReference type="SMART" id="SM00796">
    <property type="entry name" value="AHS1"/>
    <property type="match status" value="1"/>
</dbReference>
<evidence type="ECO:0000313" key="12">
    <source>
        <dbReference type="Proteomes" id="UP001149821"/>
    </source>
</evidence>
<dbReference type="InterPro" id="IPR011053">
    <property type="entry name" value="Single_hybrid_motif"/>
</dbReference>
<keyword evidence="5 7" id="KW-0067">ATP-binding</keyword>
<dbReference type="Pfam" id="PF00364">
    <property type="entry name" value="Biotin_lipoyl"/>
    <property type="match status" value="1"/>
</dbReference>
<dbReference type="NCBIfam" id="TIGR00724">
    <property type="entry name" value="urea_amlyse_rel"/>
    <property type="match status" value="1"/>
</dbReference>
<dbReference type="InterPro" id="IPR005481">
    <property type="entry name" value="BC-like_N"/>
</dbReference>